<protein>
    <submittedName>
        <fullName evidence="1">Uncharacterized protein</fullName>
    </submittedName>
</protein>
<sequence length="112" mass="12920">MSVVSMEEKSLPEKLEERIKETEEWLNFYEVMELFEEGCYPPTVDQVEEAVRHILSNGRIRIQTMKTSSPLEWYPQDTPPGKIARDMMHENGGNLELNMFSCVVDAIPGVSR</sequence>
<dbReference type="AlphaFoldDB" id="A0A2N0X7C8"/>
<evidence type="ECO:0000313" key="2">
    <source>
        <dbReference type="Proteomes" id="UP000233249"/>
    </source>
</evidence>
<comment type="caution">
    <text evidence="1">The sequence shown here is derived from an EMBL/GenBank/DDBJ whole genome shotgun (WGS) entry which is preliminary data.</text>
</comment>
<reference evidence="1 2" key="1">
    <citation type="submission" date="2017-12" db="EMBL/GenBank/DDBJ databases">
        <title>Corynebacterium mastitidis 16-1433 Genome.</title>
        <authorList>
            <person name="Gulvik C.A."/>
        </authorList>
    </citation>
    <scope>NUCLEOTIDE SEQUENCE [LARGE SCALE GENOMIC DNA]</scope>
    <source>
        <strain evidence="1 2">16-1433</strain>
    </source>
</reference>
<dbReference type="RefSeq" id="WP_101173673.1">
    <property type="nucleotide sequence ID" value="NZ_PJAF01000015.1"/>
</dbReference>
<gene>
    <name evidence="1" type="ORF">CXB45_06185</name>
</gene>
<name>A0A2N0X7C8_9CORY</name>
<organism evidence="1 2">
    <name type="scientific">Corynebacterium mastitidis</name>
    <dbReference type="NCBI Taxonomy" id="161890"/>
    <lineage>
        <taxon>Bacteria</taxon>
        <taxon>Bacillati</taxon>
        <taxon>Actinomycetota</taxon>
        <taxon>Actinomycetes</taxon>
        <taxon>Mycobacteriales</taxon>
        <taxon>Corynebacteriaceae</taxon>
        <taxon>Corynebacterium</taxon>
    </lineage>
</organism>
<dbReference type="Proteomes" id="UP000233249">
    <property type="component" value="Unassembled WGS sequence"/>
</dbReference>
<proteinExistence type="predicted"/>
<dbReference type="EMBL" id="PJAF01000015">
    <property type="protein sequence ID" value="PKF68593.1"/>
    <property type="molecule type" value="Genomic_DNA"/>
</dbReference>
<accession>A0A2N0X7C8</accession>
<evidence type="ECO:0000313" key="1">
    <source>
        <dbReference type="EMBL" id="PKF68593.1"/>
    </source>
</evidence>